<keyword evidence="2" id="KW-1185">Reference proteome</keyword>
<dbReference type="Proteomes" id="UP000315724">
    <property type="component" value="Chromosome"/>
</dbReference>
<dbReference type="KEGG" id="tpol:Mal48_32520"/>
<name>A0A517QQW7_9PLAN</name>
<dbReference type="AlphaFoldDB" id="A0A517QQW7"/>
<gene>
    <name evidence="1" type="ORF">Mal48_32520</name>
</gene>
<reference evidence="1 2" key="1">
    <citation type="submission" date="2019-02" db="EMBL/GenBank/DDBJ databases">
        <title>Deep-cultivation of Planctomycetes and their phenomic and genomic characterization uncovers novel biology.</title>
        <authorList>
            <person name="Wiegand S."/>
            <person name="Jogler M."/>
            <person name="Boedeker C."/>
            <person name="Pinto D."/>
            <person name="Vollmers J."/>
            <person name="Rivas-Marin E."/>
            <person name="Kohn T."/>
            <person name="Peeters S.H."/>
            <person name="Heuer A."/>
            <person name="Rast P."/>
            <person name="Oberbeckmann S."/>
            <person name="Bunk B."/>
            <person name="Jeske O."/>
            <person name="Meyerdierks A."/>
            <person name="Storesund J.E."/>
            <person name="Kallscheuer N."/>
            <person name="Luecker S."/>
            <person name="Lage O.M."/>
            <person name="Pohl T."/>
            <person name="Merkel B.J."/>
            <person name="Hornburger P."/>
            <person name="Mueller R.-W."/>
            <person name="Bruemmer F."/>
            <person name="Labrenz M."/>
            <person name="Spormann A.M."/>
            <person name="Op den Camp H."/>
            <person name="Overmann J."/>
            <person name="Amann R."/>
            <person name="Jetten M.S.M."/>
            <person name="Mascher T."/>
            <person name="Medema M.H."/>
            <person name="Devos D.P."/>
            <person name="Kaster A.-K."/>
            <person name="Ovreas L."/>
            <person name="Rohde M."/>
            <person name="Galperin M.Y."/>
            <person name="Jogler C."/>
        </authorList>
    </citation>
    <scope>NUCLEOTIDE SEQUENCE [LARGE SCALE GENOMIC DNA]</scope>
    <source>
        <strain evidence="1 2">Mal48</strain>
    </source>
</reference>
<sequence>MNTNDIGRTDSGELRRLADGLKQDARALWEVGNKTEAMRLFRLFRRIARELHRRRNPALIHLWN</sequence>
<organism evidence="1 2">
    <name type="scientific">Thalassoglobus polymorphus</name>
    <dbReference type="NCBI Taxonomy" id="2527994"/>
    <lineage>
        <taxon>Bacteria</taxon>
        <taxon>Pseudomonadati</taxon>
        <taxon>Planctomycetota</taxon>
        <taxon>Planctomycetia</taxon>
        <taxon>Planctomycetales</taxon>
        <taxon>Planctomycetaceae</taxon>
        <taxon>Thalassoglobus</taxon>
    </lineage>
</organism>
<evidence type="ECO:0000313" key="1">
    <source>
        <dbReference type="EMBL" id="QDT33995.1"/>
    </source>
</evidence>
<accession>A0A517QQW7</accession>
<protein>
    <submittedName>
        <fullName evidence="1">Uncharacterized protein</fullName>
    </submittedName>
</protein>
<dbReference type="EMBL" id="CP036267">
    <property type="protein sequence ID" value="QDT33995.1"/>
    <property type="molecule type" value="Genomic_DNA"/>
</dbReference>
<proteinExistence type="predicted"/>
<evidence type="ECO:0000313" key="2">
    <source>
        <dbReference type="Proteomes" id="UP000315724"/>
    </source>
</evidence>